<dbReference type="CDD" id="cd15482">
    <property type="entry name" value="Sialidase_non-viral"/>
    <property type="match status" value="1"/>
</dbReference>
<protein>
    <submittedName>
        <fullName evidence="2">Neuraminidase (Sialidase)</fullName>
    </submittedName>
</protein>
<dbReference type="AlphaFoldDB" id="A0A4Q9DFH1"/>
<dbReference type="InterPro" id="IPR036278">
    <property type="entry name" value="Sialidase_sf"/>
</dbReference>
<dbReference type="Gene3D" id="2.120.10.10">
    <property type="match status" value="1"/>
</dbReference>
<dbReference type="SUPFAM" id="SSF50939">
    <property type="entry name" value="Sialidases"/>
    <property type="match status" value="1"/>
</dbReference>
<evidence type="ECO:0000259" key="1">
    <source>
        <dbReference type="Pfam" id="PF13088"/>
    </source>
</evidence>
<evidence type="ECO:0000313" key="2">
    <source>
        <dbReference type="EMBL" id="TBL70730.1"/>
    </source>
</evidence>
<sequence>MYAMPIQSTVKQYIFEDDRPFPSCHASTLIRVPGGDVLAAWFGGRHEKASDVAIWLSRRQGDVWCLPVKIADEEGIAHWNPVFYADGDVVTLFYKVGHEITDWFTRVIRSADGGVTWSEPAELVPGDIGGRGPVRNKPIRLAGGTLLAPASIERPNPEEEGKQIWEAFIDISADGGRTWSSSGIVPMQAELLVGSRHSNAKGFIQPTLWSPDGKAVHMLLRSTEGAIYRSDSADGGCTWSAAYATPLPNNNSGIDAVLMDGGLLALVYNPVSGYSTRAPRTPLVVAFSRDNGLTWQDEVVLEDEPGEYSYPAVIADNNELYITYTWKRERIAFWTIRLQP</sequence>
<name>A0A4Q9DFH1_9BACL</name>
<dbReference type="EMBL" id="SIRE01000030">
    <property type="protein sequence ID" value="TBL70730.1"/>
    <property type="molecule type" value="Genomic_DNA"/>
</dbReference>
<reference evidence="2 3" key="1">
    <citation type="submission" date="2019-02" db="EMBL/GenBank/DDBJ databases">
        <title>Paenibacillus sp. nov., isolated from surface-sterilized tissue of Thalictrum simplex L.</title>
        <authorList>
            <person name="Tuo L."/>
        </authorList>
    </citation>
    <scope>NUCLEOTIDE SEQUENCE [LARGE SCALE GENOMIC DNA]</scope>
    <source>
        <strain evidence="2 3">N2SHLJ1</strain>
    </source>
</reference>
<dbReference type="PANTHER" id="PTHR43752">
    <property type="entry name" value="BNR/ASP-BOX REPEAT FAMILY PROTEIN"/>
    <property type="match status" value="1"/>
</dbReference>
<dbReference type="PANTHER" id="PTHR43752:SF2">
    <property type="entry name" value="BNR_ASP-BOX REPEAT FAMILY PROTEIN"/>
    <property type="match status" value="1"/>
</dbReference>
<organism evidence="2 3">
    <name type="scientific">Paenibacillus thalictri</name>
    <dbReference type="NCBI Taxonomy" id="2527873"/>
    <lineage>
        <taxon>Bacteria</taxon>
        <taxon>Bacillati</taxon>
        <taxon>Bacillota</taxon>
        <taxon>Bacilli</taxon>
        <taxon>Bacillales</taxon>
        <taxon>Paenibacillaceae</taxon>
        <taxon>Paenibacillus</taxon>
    </lineage>
</organism>
<accession>A0A4Q9DFH1</accession>
<dbReference type="OrthoDB" id="41724at2"/>
<keyword evidence="3" id="KW-1185">Reference proteome</keyword>
<proteinExistence type="predicted"/>
<dbReference type="InterPro" id="IPR011040">
    <property type="entry name" value="Sialidase"/>
</dbReference>
<comment type="caution">
    <text evidence="2">The sequence shown here is derived from an EMBL/GenBank/DDBJ whole genome shotgun (WGS) entry which is preliminary data.</text>
</comment>
<dbReference type="Pfam" id="PF13088">
    <property type="entry name" value="BNR_2"/>
    <property type="match status" value="1"/>
</dbReference>
<evidence type="ECO:0000313" key="3">
    <source>
        <dbReference type="Proteomes" id="UP000293142"/>
    </source>
</evidence>
<feature type="domain" description="Sialidase" evidence="1">
    <location>
        <begin position="35"/>
        <end position="322"/>
    </location>
</feature>
<dbReference type="Proteomes" id="UP000293142">
    <property type="component" value="Unassembled WGS sequence"/>
</dbReference>
<gene>
    <name evidence="2" type="ORF">EYB31_32420</name>
</gene>